<gene>
    <name evidence="1" type="ORF">CCHLO57077_00007015</name>
</gene>
<evidence type="ECO:0000313" key="2">
    <source>
        <dbReference type="Proteomes" id="UP001160390"/>
    </source>
</evidence>
<comment type="caution">
    <text evidence="1">The sequence shown here is derived from an EMBL/GenBank/DDBJ whole genome shotgun (WGS) entry which is preliminary data.</text>
</comment>
<dbReference type="AlphaFoldDB" id="A0AA35VUC5"/>
<proteinExistence type="predicted"/>
<protein>
    <submittedName>
        <fullName evidence="1">Uncharacterized protein</fullName>
    </submittedName>
</protein>
<sequence>MPIYFTPETVMGVQSFNDYRVERQVEGALDGGAIGNGDGNVLGADLSIKVPLGGELGCARVLQSSLVALELLHGRVKAAAKVVLDVIDDKGGGELVAAGNALDKSWCRRHLYRQLVYAERKAAKDAASSTTDKPAAGDVPPVPRPQNIQYKSMIGYVLQTEMDAAIRRDRKGLEADLIKLVGINSDIFGYGDKWKSLILEVEQFQRKWQITQPLVREGRKVVQGHKLEDWRRIRHDGALSKQMRFFAAHNELLAFSNGTVFDRDAGYGSFQCYLWSVWRVMEYMGIAEDVKL</sequence>
<accession>A0AA35VUC5</accession>
<name>A0AA35VUC5_9HYPO</name>
<evidence type="ECO:0000313" key="1">
    <source>
        <dbReference type="EMBL" id="CAI6100980.1"/>
    </source>
</evidence>
<reference evidence="1" key="1">
    <citation type="submission" date="2023-01" db="EMBL/GenBank/DDBJ databases">
        <authorList>
            <person name="Piombo E."/>
        </authorList>
    </citation>
    <scope>NUCLEOTIDE SEQUENCE</scope>
</reference>
<organism evidence="1 2">
    <name type="scientific">Clonostachys chloroleuca</name>
    <dbReference type="NCBI Taxonomy" id="1926264"/>
    <lineage>
        <taxon>Eukaryota</taxon>
        <taxon>Fungi</taxon>
        <taxon>Dikarya</taxon>
        <taxon>Ascomycota</taxon>
        <taxon>Pezizomycotina</taxon>
        <taxon>Sordariomycetes</taxon>
        <taxon>Hypocreomycetidae</taxon>
        <taxon>Hypocreales</taxon>
        <taxon>Bionectriaceae</taxon>
        <taxon>Clonostachys</taxon>
    </lineage>
</organism>
<keyword evidence="2" id="KW-1185">Reference proteome</keyword>
<dbReference type="EMBL" id="CABFNP030001353">
    <property type="protein sequence ID" value="CAI6100980.1"/>
    <property type="molecule type" value="Genomic_DNA"/>
</dbReference>
<dbReference type="Proteomes" id="UP001160390">
    <property type="component" value="Unassembled WGS sequence"/>
</dbReference>